<dbReference type="AlphaFoldDB" id="A0A8D8SF08"/>
<evidence type="ECO:0000259" key="5">
    <source>
        <dbReference type="Pfam" id="PF01509"/>
    </source>
</evidence>
<organism evidence="6">
    <name type="scientific">Cacopsylla melanoneura</name>
    <dbReference type="NCBI Taxonomy" id="428564"/>
    <lineage>
        <taxon>Eukaryota</taxon>
        <taxon>Metazoa</taxon>
        <taxon>Ecdysozoa</taxon>
        <taxon>Arthropoda</taxon>
        <taxon>Hexapoda</taxon>
        <taxon>Insecta</taxon>
        <taxon>Pterygota</taxon>
        <taxon>Neoptera</taxon>
        <taxon>Paraneoptera</taxon>
        <taxon>Hemiptera</taxon>
        <taxon>Sternorrhyncha</taxon>
        <taxon>Psylloidea</taxon>
        <taxon>Psyllidae</taxon>
        <taxon>Psyllinae</taxon>
        <taxon>Cacopsylla</taxon>
    </lineage>
</organism>
<accession>A0A8D8SF08</accession>
<evidence type="ECO:0000256" key="4">
    <source>
        <dbReference type="ARBA" id="ARBA00023235"/>
    </source>
</evidence>
<dbReference type="EMBL" id="HBUF01557171">
    <property type="protein sequence ID" value="CAG6760644.1"/>
    <property type="molecule type" value="Transcribed_RNA"/>
</dbReference>
<dbReference type="EMBL" id="HBUF01340383">
    <property type="protein sequence ID" value="CAG6702210.1"/>
    <property type="molecule type" value="Transcribed_RNA"/>
</dbReference>
<reference evidence="6" key="1">
    <citation type="submission" date="2021-05" db="EMBL/GenBank/DDBJ databases">
        <authorList>
            <person name="Alioto T."/>
            <person name="Alioto T."/>
            <person name="Gomez Garrido J."/>
        </authorList>
    </citation>
    <scope>NUCLEOTIDE SEQUENCE</scope>
</reference>
<dbReference type="GO" id="GO:1990481">
    <property type="term" value="P:mRNA pseudouridine synthesis"/>
    <property type="evidence" value="ECO:0007669"/>
    <property type="project" value="TreeGrafter"/>
</dbReference>
<dbReference type="InterPro" id="IPR020103">
    <property type="entry name" value="PsdUridine_synth_cat_dom_sf"/>
</dbReference>
<dbReference type="PANTHER" id="PTHR13767:SF2">
    <property type="entry name" value="PSEUDOURIDYLATE SYNTHASE TRUB1"/>
    <property type="match status" value="1"/>
</dbReference>
<dbReference type="EMBL" id="HBUF01340385">
    <property type="protein sequence ID" value="CAG6702214.1"/>
    <property type="molecule type" value="Transcribed_RNA"/>
</dbReference>
<dbReference type="GO" id="GO:0005634">
    <property type="term" value="C:nucleus"/>
    <property type="evidence" value="ECO:0007669"/>
    <property type="project" value="TreeGrafter"/>
</dbReference>
<name>A0A8D8SF08_9HEMI</name>
<evidence type="ECO:0000256" key="1">
    <source>
        <dbReference type="ARBA" id="ARBA00008999"/>
    </source>
</evidence>
<protein>
    <recommendedName>
        <fullName evidence="2">tRNA pseudouridine(55) synthase</fullName>
        <ecNumber evidence="2">5.4.99.25</ecNumber>
    </recommendedName>
</protein>
<keyword evidence="3" id="KW-0819">tRNA processing</keyword>
<dbReference type="EC" id="5.4.99.25" evidence="2"/>
<dbReference type="EMBL" id="HBUF01219232">
    <property type="protein sequence ID" value="CAG6668635.1"/>
    <property type="molecule type" value="Transcribed_RNA"/>
</dbReference>
<dbReference type="GO" id="GO:0160148">
    <property type="term" value="F:tRNA pseudouridine(55) synthase activity"/>
    <property type="evidence" value="ECO:0007669"/>
    <property type="project" value="UniProtKB-EC"/>
</dbReference>
<dbReference type="GO" id="GO:0006400">
    <property type="term" value="P:tRNA modification"/>
    <property type="evidence" value="ECO:0007669"/>
    <property type="project" value="TreeGrafter"/>
</dbReference>
<dbReference type="InterPro" id="IPR002501">
    <property type="entry name" value="PsdUridine_synth_N"/>
</dbReference>
<keyword evidence="4" id="KW-0413">Isomerase</keyword>
<dbReference type="EMBL" id="HBUF01557170">
    <property type="protein sequence ID" value="CAG6760643.1"/>
    <property type="molecule type" value="Transcribed_RNA"/>
</dbReference>
<dbReference type="InterPro" id="IPR014780">
    <property type="entry name" value="tRNA_psdUridine_synth_TruB"/>
</dbReference>
<proteinExistence type="inferred from homology"/>
<dbReference type="Gene3D" id="3.30.2350.10">
    <property type="entry name" value="Pseudouridine synthase"/>
    <property type="match status" value="2"/>
</dbReference>
<dbReference type="Pfam" id="PF01509">
    <property type="entry name" value="TruB_N"/>
    <property type="match status" value="1"/>
</dbReference>
<evidence type="ECO:0000256" key="3">
    <source>
        <dbReference type="ARBA" id="ARBA00022694"/>
    </source>
</evidence>
<dbReference type="EMBL" id="HBUF01219233">
    <property type="protein sequence ID" value="CAG6668636.1"/>
    <property type="molecule type" value="Transcribed_RNA"/>
</dbReference>
<comment type="similarity">
    <text evidence="1">Belongs to the pseudouridine synthase TruB family.</text>
</comment>
<feature type="domain" description="Pseudouridine synthase II N-terminal" evidence="5">
    <location>
        <begin position="61"/>
        <end position="145"/>
    </location>
</feature>
<dbReference type="PANTHER" id="PTHR13767">
    <property type="entry name" value="TRNA-PSEUDOURIDINE SYNTHASE"/>
    <property type="match status" value="1"/>
</dbReference>
<dbReference type="EMBL" id="HBUF01340384">
    <property type="protein sequence ID" value="CAG6702212.1"/>
    <property type="molecule type" value="Transcribed_RNA"/>
</dbReference>
<evidence type="ECO:0000313" key="6">
    <source>
        <dbReference type="EMBL" id="CAG6668635.1"/>
    </source>
</evidence>
<dbReference type="SUPFAM" id="SSF55120">
    <property type="entry name" value="Pseudouridine synthase"/>
    <property type="match status" value="1"/>
</dbReference>
<dbReference type="GO" id="GO:0003723">
    <property type="term" value="F:RNA binding"/>
    <property type="evidence" value="ECO:0007669"/>
    <property type="project" value="InterPro"/>
</dbReference>
<sequence length="265" mass="29612">MEYFRHILDRRTFKLLNNGVFCVNKVKNTSTSNVINQIKSVLSQDISHLNPEAEDHVNMFMKVGHGGILEDSASGVLVVGVSFGCKVLNNVSNRNKHYRVTGRLGAATDTFTNSGNITSSAPYDHITQAMIESCLKFFEGRIIQSTTSPLLRFSCRPRVVECHHLCLVSFCPPYFTLDVVCGNGFYVRSLVHDLGAALESAACVTDCVRTQQGPFSLKDCLNQEDWSLENILASMMTTKFQHKQLFNVLPAREISYLYHNVHISA</sequence>
<evidence type="ECO:0000256" key="2">
    <source>
        <dbReference type="ARBA" id="ARBA00012787"/>
    </source>
</evidence>